<evidence type="ECO:0000313" key="4">
    <source>
        <dbReference type="Proteomes" id="UP001472677"/>
    </source>
</evidence>
<evidence type="ECO:0000256" key="1">
    <source>
        <dbReference type="SAM" id="MobiDB-lite"/>
    </source>
</evidence>
<comment type="caution">
    <text evidence="3">The sequence shown here is derived from an EMBL/GenBank/DDBJ whole genome shotgun (WGS) entry which is preliminary data.</text>
</comment>
<sequence length="388" mass="44306">MSEEITSMRSIVAVREPQLWCKLCSVIGCYESKPATALVSVSVSVSATASQREKDPGFSMENPDGSPEDPPVVSSRVKLSDGRHIAYRERGVPKAKSSCRIIIVHGFGSSKDMNFQVPQELIEELGIYFLLYDRAGYGESDPNPKRSVKSEALDLQELADQLQIGPKFYVIGVSMGSYPIWSCLKYLPERLAGVAMVVPVINYRWPSFPKSLTREDDRKRVVKLLYWIAKYTPGLLHWLVTRKWSPSPSVVEEKPVFFNKRDMEALKKTEGFPMLTKERLREQSVFDTLRSDFLVCYGDWDFNPMELTNPFPEKQNGVHIWQGQEDKIVPFELQRCISRKLPWIQYHEVPDGGHLLVHYNGLREAILRAMLLGEEHHLYRPSADKVVA</sequence>
<evidence type="ECO:0000259" key="2">
    <source>
        <dbReference type="Pfam" id="PF12697"/>
    </source>
</evidence>
<protein>
    <recommendedName>
        <fullName evidence="2">AB hydrolase-1 domain-containing protein</fullName>
    </recommendedName>
</protein>
<evidence type="ECO:0000313" key="3">
    <source>
        <dbReference type="EMBL" id="KAK8503529.1"/>
    </source>
</evidence>
<reference evidence="3 4" key="1">
    <citation type="journal article" date="2024" name="G3 (Bethesda)">
        <title>Genome assembly of Hibiscus sabdariffa L. provides insights into metabolisms of medicinal natural products.</title>
        <authorList>
            <person name="Kim T."/>
        </authorList>
    </citation>
    <scope>NUCLEOTIDE SEQUENCE [LARGE SCALE GENOMIC DNA]</scope>
    <source>
        <strain evidence="3">TK-2024</strain>
        <tissue evidence="3">Old leaves</tissue>
    </source>
</reference>
<organism evidence="3 4">
    <name type="scientific">Hibiscus sabdariffa</name>
    <name type="common">roselle</name>
    <dbReference type="NCBI Taxonomy" id="183260"/>
    <lineage>
        <taxon>Eukaryota</taxon>
        <taxon>Viridiplantae</taxon>
        <taxon>Streptophyta</taxon>
        <taxon>Embryophyta</taxon>
        <taxon>Tracheophyta</taxon>
        <taxon>Spermatophyta</taxon>
        <taxon>Magnoliopsida</taxon>
        <taxon>eudicotyledons</taxon>
        <taxon>Gunneridae</taxon>
        <taxon>Pentapetalae</taxon>
        <taxon>rosids</taxon>
        <taxon>malvids</taxon>
        <taxon>Malvales</taxon>
        <taxon>Malvaceae</taxon>
        <taxon>Malvoideae</taxon>
        <taxon>Hibiscus</taxon>
    </lineage>
</organism>
<accession>A0ABR2B955</accession>
<dbReference type="Pfam" id="PF12697">
    <property type="entry name" value="Abhydrolase_6"/>
    <property type="match status" value="1"/>
</dbReference>
<keyword evidence="4" id="KW-1185">Reference proteome</keyword>
<feature type="domain" description="AB hydrolase-1" evidence="2">
    <location>
        <begin position="101"/>
        <end position="359"/>
    </location>
</feature>
<proteinExistence type="predicted"/>
<dbReference type="PANTHER" id="PTHR45763:SF28">
    <property type="entry name" value="ALPHA_BETA-HYDROLASES SUPERFAMILY PROTEIN"/>
    <property type="match status" value="1"/>
</dbReference>
<dbReference type="PANTHER" id="PTHR45763">
    <property type="entry name" value="HYDROLASE, ALPHA/BETA FOLD FAMILY PROTEIN, EXPRESSED-RELATED"/>
    <property type="match status" value="1"/>
</dbReference>
<feature type="region of interest" description="Disordered" evidence="1">
    <location>
        <begin position="51"/>
        <end position="75"/>
    </location>
</feature>
<dbReference type="Proteomes" id="UP001472677">
    <property type="component" value="Unassembled WGS sequence"/>
</dbReference>
<gene>
    <name evidence="3" type="ORF">V6N12_066216</name>
</gene>
<dbReference type="SUPFAM" id="SSF53474">
    <property type="entry name" value="alpha/beta-Hydrolases"/>
    <property type="match status" value="1"/>
</dbReference>
<dbReference type="InterPro" id="IPR000073">
    <property type="entry name" value="AB_hydrolase_1"/>
</dbReference>
<dbReference type="InterPro" id="IPR029058">
    <property type="entry name" value="AB_hydrolase_fold"/>
</dbReference>
<dbReference type="Gene3D" id="3.40.50.1820">
    <property type="entry name" value="alpha/beta hydrolase"/>
    <property type="match status" value="1"/>
</dbReference>
<name>A0ABR2B955_9ROSI</name>
<dbReference type="EMBL" id="JBBPBM010000152">
    <property type="protein sequence ID" value="KAK8503529.1"/>
    <property type="molecule type" value="Genomic_DNA"/>
</dbReference>